<dbReference type="Proteomes" id="UP000663203">
    <property type="component" value="Chromosome"/>
</dbReference>
<dbReference type="RefSeq" id="WP_207288927.1">
    <property type="nucleotide sequence ID" value="NZ_CP071462.1"/>
</dbReference>
<dbReference type="EMBL" id="CP071462">
    <property type="protein sequence ID" value="QSW99319.1"/>
    <property type="molecule type" value="Genomic_DNA"/>
</dbReference>
<dbReference type="AlphaFoldDB" id="A0A8A2VB90"/>
<protein>
    <submittedName>
        <fullName evidence="3">Uncharacterized protein</fullName>
    </submittedName>
</protein>
<feature type="region of interest" description="Disordered" evidence="2">
    <location>
        <begin position="148"/>
        <end position="202"/>
    </location>
</feature>
<keyword evidence="1" id="KW-0175">Coiled coil</keyword>
<dbReference type="PROSITE" id="PS51318">
    <property type="entry name" value="TAT"/>
    <property type="match status" value="1"/>
</dbReference>
<evidence type="ECO:0000256" key="1">
    <source>
        <dbReference type="SAM" id="Coils"/>
    </source>
</evidence>
<dbReference type="GeneID" id="63189323"/>
<keyword evidence="4" id="KW-1185">Reference proteome</keyword>
<gene>
    <name evidence="3" type="ORF">J0X25_18420</name>
</gene>
<feature type="compositionally biased region" description="Polar residues" evidence="2">
    <location>
        <begin position="190"/>
        <end position="202"/>
    </location>
</feature>
<accession>A0A8A2VB90</accession>
<dbReference type="InterPro" id="IPR006311">
    <property type="entry name" value="TAT_signal"/>
</dbReference>
<feature type="compositionally biased region" description="Polar residues" evidence="2">
    <location>
        <begin position="170"/>
        <end position="179"/>
    </location>
</feature>
<reference evidence="3 4" key="1">
    <citation type="submission" date="2021-03" db="EMBL/GenBank/DDBJ databases">
        <title>Haloterrigena longa sp. nov. and Haloterrigena limicola sp. nov., extremely halophilic archaea isolated from a salt lake.</title>
        <authorList>
            <person name="Henglin C."/>
        </authorList>
    </citation>
    <scope>NUCLEOTIDE SEQUENCE [LARGE SCALE GENOMIC DNA]</scope>
    <source>
        <strain evidence="3 4">KZCA68</strain>
    </source>
</reference>
<sequence length="202" mass="21849">MTNGHDRRRFIQIAGTGAAASLAGCAQLDSLMQSDGDSSDAVTVAVAPDREEMQALNEEIQSEVENGNLSRQEAQQRMVSEQQNLTEAAATEFEESADGSDISIEDAETQYGLFRVTGSDEAIMSALRSGEISGIYPGDQYDAFVRRQEQQAQRRQMLQERQQQAEQQENGTETESGPGNETGDSDGGNETENSSDGNVTAE</sequence>
<name>A0A8A2VB90_9EURY</name>
<feature type="coiled-coil region" evidence="1">
    <location>
        <begin position="57"/>
        <end position="91"/>
    </location>
</feature>
<dbReference type="KEGG" id="hakz:J0X25_18420"/>
<evidence type="ECO:0000313" key="4">
    <source>
        <dbReference type="Proteomes" id="UP000663203"/>
    </source>
</evidence>
<feature type="compositionally biased region" description="Low complexity" evidence="2">
    <location>
        <begin position="150"/>
        <end position="169"/>
    </location>
</feature>
<organism evidence="3 4">
    <name type="scientific">Haloterrigena alkaliphila</name>
    <dbReference type="NCBI Taxonomy" id="2816475"/>
    <lineage>
        <taxon>Archaea</taxon>
        <taxon>Methanobacteriati</taxon>
        <taxon>Methanobacteriota</taxon>
        <taxon>Stenosarchaea group</taxon>
        <taxon>Halobacteria</taxon>
        <taxon>Halobacteriales</taxon>
        <taxon>Natrialbaceae</taxon>
        <taxon>Haloterrigena</taxon>
    </lineage>
</organism>
<proteinExistence type="predicted"/>
<dbReference type="PROSITE" id="PS51257">
    <property type="entry name" value="PROKAR_LIPOPROTEIN"/>
    <property type="match status" value="1"/>
</dbReference>
<evidence type="ECO:0000256" key="2">
    <source>
        <dbReference type="SAM" id="MobiDB-lite"/>
    </source>
</evidence>
<evidence type="ECO:0000313" key="3">
    <source>
        <dbReference type="EMBL" id="QSW99319.1"/>
    </source>
</evidence>